<proteinExistence type="predicted"/>
<accession>A0A803KUL5</accession>
<dbReference type="InterPro" id="IPR035967">
    <property type="entry name" value="SWAP/Surp_sf"/>
</dbReference>
<dbReference type="SUPFAM" id="SSF109905">
    <property type="entry name" value="Surp module (SWAP domain)"/>
    <property type="match status" value="1"/>
</dbReference>
<name>A0A803KUL5_CHEQI</name>
<dbReference type="Pfam" id="PF12230">
    <property type="entry name" value="PRP21_like_P"/>
    <property type="match status" value="1"/>
</dbReference>
<dbReference type="PANTHER" id="PTHR15316">
    <property type="entry name" value="SPLICEOSOME ASSOCIATED PROTEIN 114/SWAP SPLICING FACTOR-RELATED"/>
    <property type="match status" value="1"/>
</dbReference>
<sequence length="131" mass="15443">MNPQFHFLKPTHSIFMFFTALADAYSKVLMPLKGLTQKLRKSIVDRTTVLEHCLHRFEWEKSQEQARQKAEDEIEQERIEMAMIDWHDFVVVESINFADDEDEALPMPMTLEEVIRRSKVSTKDGDEEEIV</sequence>
<dbReference type="GO" id="GO:0071004">
    <property type="term" value="C:U2-type prespliceosome"/>
    <property type="evidence" value="ECO:0007669"/>
    <property type="project" value="TreeGrafter"/>
</dbReference>
<dbReference type="Gramene" id="AUR62002723-RA">
    <property type="protein sequence ID" value="AUR62002723-RA:cds"/>
    <property type="gene ID" value="AUR62002723"/>
</dbReference>
<evidence type="ECO:0000313" key="3">
    <source>
        <dbReference type="Proteomes" id="UP000596660"/>
    </source>
</evidence>
<dbReference type="GO" id="GO:0005686">
    <property type="term" value="C:U2 snRNP"/>
    <property type="evidence" value="ECO:0007669"/>
    <property type="project" value="TreeGrafter"/>
</dbReference>
<dbReference type="EnsemblPlants" id="AUR62002723-RA">
    <property type="protein sequence ID" value="AUR62002723-RA:cds"/>
    <property type="gene ID" value="AUR62002723"/>
</dbReference>
<dbReference type="SMR" id="A0A803KUL5"/>
<protein>
    <recommendedName>
        <fullName evidence="1">Splicing factor 3A subunit 1 conserved domain-containing protein</fullName>
    </recommendedName>
</protein>
<dbReference type="GO" id="GO:0000381">
    <property type="term" value="P:regulation of alternative mRNA splicing, via spliceosome"/>
    <property type="evidence" value="ECO:0007669"/>
    <property type="project" value="TreeGrafter"/>
</dbReference>
<feature type="domain" description="Splicing factor 3A subunit 1 conserved" evidence="1">
    <location>
        <begin position="45"/>
        <end position="119"/>
    </location>
</feature>
<dbReference type="InterPro" id="IPR022030">
    <property type="entry name" value="SF3A1_dom"/>
</dbReference>
<dbReference type="AlphaFoldDB" id="A0A803KUL5"/>
<dbReference type="Gene3D" id="1.10.10.790">
    <property type="entry name" value="Surp module"/>
    <property type="match status" value="1"/>
</dbReference>
<dbReference type="PANTHER" id="PTHR15316:SF13">
    <property type="entry name" value="SPLICING FACTOR 3A SUBUNIT 1-RELATED"/>
    <property type="match status" value="1"/>
</dbReference>
<organism evidence="2 3">
    <name type="scientific">Chenopodium quinoa</name>
    <name type="common">Quinoa</name>
    <dbReference type="NCBI Taxonomy" id="63459"/>
    <lineage>
        <taxon>Eukaryota</taxon>
        <taxon>Viridiplantae</taxon>
        <taxon>Streptophyta</taxon>
        <taxon>Embryophyta</taxon>
        <taxon>Tracheophyta</taxon>
        <taxon>Spermatophyta</taxon>
        <taxon>Magnoliopsida</taxon>
        <taxon>eudicotyledons</taxon>
        <taxon>Gunneridae</taxon>
        <taxon>Pentapetalae</taxon>
        <taxon>Caryophyllales</taxon>
        <taxon>Chenopodiaceae</taxon>
        <taxon>Chenopodioideae</taxon>
        <taxon>Atripliceae</taxon>
        <taxon>Chenopodium</taxon>
    </lineage>
</organism>
<keyword evidence="3" id="KW-1185">Reference proteome</keyword>
<dbReference type="GO" id="GO:0003723">
    <property type="term" value="F:RNA binding"/>
    <property type="evidence" value="ECO:0007669"/>
    <property type="project" value="InterPro"/>
</dbReference>
<evidence type="ECO:0000313" key="2">
    <source>
        <dbReference type="EnsemblPlants" id="AUR62002723-RA:cds"/>
    </source>
</evidence>
<dbReference type="GO" id="GO:0045292">
    <property type="term" value="P:mRNA cis splicing, via spliceosome"/>
    <property type="evidence" value="ECO:0007669"/>
    <property type="project" value="InterPro"/>
</dbReference>
<reference evidence="2" key="1">
    <citation type="journal article" date="2017" name="Nature">
        <title>The genome of Chenopodium quinoa.</title>
        <authorList>
            <person name="Jarvis D.E."/>
            <person name="Ho Y.S."/>
            <person name="Lightfoot D.J."/>
            <person name="Schmoeckel S.M."/>
            <person name="Li B."/>
            <person name="Borm T.J.A."/>
            <person name="Ohyanagi H."/>
            <person name="Mineta K."/>
            <person name="Michell C.T."/>
            <person name="Saber N."/>
            <person name="Kharbatia N.M."/>
            <person name="Rupper R.R."/>
            <person name="Sharp A.R."/>
            <person name="Dally N."/>
            <person name="Boughton B.A."/>
            <person name="Woo Y.H."/>
            <person name="Gao G."/>
            <person name="Schijlen E.G.W.M."/>
            <person name="Guo X."/>
            <person name="Momin A.A."/>
            <person name="Negrao S."/>
            <person name="Al-Babili S."/>
            <person name="Gehring C."/>
            <person name="Roessner U."/>
            <person name="Jung C."/>
            <person name="Murphy K."/>
            <person name="Arold S.T."/>
            <person name="Gojobori T."/>
            <person name="van der Linden C.G."/>
            <person name="van Loo E.N."/>
            <person name="Jellen E.N."/>
            <person name="Maughan P.J."/>
            <person name="Tester M."/>
        </authorList>
    </citation>
    <scope>NUCLEOTIDE SEQUENCE [LARGE SCALE GENOMIC DNA]</scope>
    <source>
        <strain evidence="2">cv. PI 614886</strain>
    </source>
</reference>
<dbReference type="InterPro" id="IPR045146">
    <property type="entry name" value="SF3A1"/>
</dbReference>
<evidence type="ECO:0000259" key="1">
    <source>
        <dbReference type="Pfam" id="PF12230"/>
    </source>
</evidence>
<dbReference type="GO" id="GO:0071013">
    <property type="term" value="C:catalytic step 2 spliceosome"/>
    <property type="evidence" value="ECO:0007669"/>
    <property type="project" value="TreeGrafter"/>
</dbReference>
<dbReference type="Proteomes" id="UP000596660">
    <property type="component" value="Unplaced"/>
</dbReference>
<reference evidence="2" key="2">
    <citation type="submission" date="2021-03" db="UniProtKB">
        <authorList>
            <consortium name="EnsemblPlants"/>
        </authorList>
    </citation>
    <scope>IDENTIFICATION</scope>
</reference>